<keyword evidence="1 5" id="KW-0963">Cytoplasm</keyword>
<comment type="similarity">
    <text evidence="5">Belongs to the RimM family.</text>
</comment>
<comment type="subunit">
    <text evidence="5">Binds ribosomal protein uS19.</text>
</comment>
<dbReference type="AlphaFoldDB" id="A0A4R2M4J6"/>
<feature type="domain" description="RimM N-terminal" evidence="6">
    <location>
        <begin position="25"/>
        <end position="111"/>
    </location>
</feature>
<comment type="domain">
    <text evidence="5">The PRC barrel domain binds ribosomal protein uS19.</text>
</comment>
<evidence type="ECO:0000256" key="3">
    <source>
        <dbReference type="ARBA" id="ARBA00022552"/>
    </source>
</evidence>
<dbReference type="InterPro" id="IPR011961">
    <property type="entry name" value="RimM"/>
</dbReference>
<dbReference type="Pfam" id="PF24986">
    <property type="entry name" value="PRC_RimM"/>
    <property type="match status" value="1"/>
</dbReference>
<comment type="subcellular location">
    <subcellularLocation>
        <location evidence="5">Cytoplasm</location>
    </subcellularLocation>
</comment>
<dbReference type="InterPro" id="IPR011033">
    <property type="entry name" value="PRC_barrel-like_sf"/>
</dbReference>
<accession>A0A4R2M4J6</accession>
<dbReference type="SUPFAM" id="SSF50346">
    <property type="entry name" value="PRC-barrel domain"/>
    <property type="match status" value="1"/>
</dbReference>
<dbReference type="OrthoDB" id="9783509at2"/>
<protein>
    <recommendedName>
        <fullName evidence="5">Ribosome maturation factor RimM</fullName>
    </recommendedName>
</protein>
<dbReference type="GO" id="GO:0043022">
    <property type="term" value="F:ribosome binding"/>
    <property type="evidence" value="ECO:0007669"/>
    <property type="project" value="InterPro"/>
</dbReference>
<keyword evidence="4 5" id="KW-0143">Chaperone</keyword>
<dbReference type="PANTHER" id="PTHR33692:SF1">
    <property type="entry name" value="RIBOSOME MATURATION FACTOR RIMM"/>
    <property type="match status" value="1"/>
</dbReference>
<evidence type="ECO:0000313" key="8">
    <source>
        <dbReference type="EMBL" id="TCP02109.1"/>
    </source>
</evidence>
<sequence>MAVVTSTSPLTAPDAPPRPADAIEVGRVLGAWGVKGGIKVKPFSSDPQALFSSKRWFLEPSEAKPGHQVPALLRVASAREQGDVVVATIHDLADRDLAQALAGARIFVARSSFPTPDEDEFYWVDLIGLDVHDRAGLVLGRVVGLVETGPHCVLRVQPADETADEVLIPFVAAYVDRVDLAGRTIHVDWEADF</sequence>
<keyword evidence="2 5" id="KW-0690">Ribosome biogenesis</keyword>
<feature type="domain" description="Ribosome maturation factor RimM PRC barrel" evidence="7">
    <location>
        <begin position="123"/>
        <end position="191"/>
    </location>
</feature>
<dbReference type="NCBIfam" id="TIGR02273">
    <property type="entry name" value="16S_RimM"/>
    <property type="match status" value="1"/>
</dbReference>
<comment type="function">
    <text evidence="5">An accessory protein needed during the final step in the assembly of 30S ribosomal subunit, possibly for assembly of the head region. Essential for efficient processing of 16S rRNA. May be needed both before and after RbfA during the maturation of 16S rRNA. It has affinity for free ribosomal 30S subunits but not for 70S ribosomes.</text>
</comment>
<dbReference type="SUPFAM" id="SSF50447">
    <property type="entry name" value="Translation proteins"/>
    <property type="match status" value="1"/>
</dbReference>
<organism evidence="8 9">
    <name type="scientific">Rubrivivax gelatinosus</name>
    <name type="common">Rhodocyclus gelatinosus</name>
    <name type="synonym">Rhodopseudomonas gelatinosa</name>
    <dbReference type="NCBI Taxonomy" id="28068"/>
    <lineage>
        <taxon>Bacteria</taxon>
        <taxon>Pseudomonadati</taxon>
        <taxon>Pseudomonadota</taxon>
        <taxon>Betaproteobacteria</taxon>
        <taxon>Burkholderiales</taxon>
        <taxon>Sphaerotilaceae</taxon>
        <taxon>Rubrivivax</taxon>
    </lineage>
</organism>
<evidence type="ECO:0000259" key="6">
    <source>
        <dbReference type="Pfam" id="PF01782"/>
    </source>
</evidence>
<dbReference type="InterPro" id="IPR002676">
    <property type="entry name" value="RimM_N"/>
</dbReference>
<dbReference type="InterPro" id="IPR056792">
    <property type="entry name" value="PRC_RimM"/>
</dbReference>
<evidence type="ECO:0000256" key="4">
    <source>
        <dbReference type="ARBA" id="ARBA00023186"/>
    </source>
</evidence>
<dbReference type="Proteomes" id="UP000295106">
    <property type="component" value="Unassembled WGS sequence"/>
</dbReference>
<dbReference type="GO" id="GO:0042274">
    <property type="term" value="P:ribosomal small subunit biogenesis"/>
    <property type="evidence" value="ECO:0007669"/>
    <property type="project" value="UniProtKB-UniRule"/>
</dbReference>
<dbReference type="Gene3D" id="2.40.30.60">
    <property type="entry name" value="RimM"/>
    <property type="match status" value="1"/>
</dbReference>
<evidence type="ECO:0000256" key="2">
    <source>
        <dbReference type="ARBA" id="ARBA00022517"/>
    </source>
</evidence>
<dbReference type="GO" id="GO:0006364">
    <property type="term" value="P:rRNA processing"/>
    <property type="evidence" value="ECO:0007669"/>
    <property type="project" value="UniProtKB-UniRule"/>
</dbReference>
<evidence type="ECO:0000256" key="1">
    <source>
        <dbReference type="ARBA" id="ARBA00022490"/>
    </source>
</evidence>
<gene>
    <name evidence="5" type="primary">rimM</name>
    <name evidence="8" type="ORF">EV684_107114</name>
</gene>
<dbReference type="Gene3D" id="2.30.30.240">
    <property type="entry name" value="PRC-barrel domain"/>
    <property type="match status" value="1"/>
</dbReference>
<comment type="caution">
    <text evidence="8">The sequence shown here is derived from an EMBL/GenBank/DDBJ whole genome shotgun (WGS) entry which is preliminary data.</text>
</comment>
<dbReference type="GO" id="GO:0005737">
    <property type="term" value="C:cytoplasm"/>
    <property type="evidence" value="ECO:0007669"/>
    <property type="project" value="UniProtKB-SubCell"/>
</dbReference>
<evidence type="ECO:0000313" key="9">
    <source>
        <dbReference type="Proteomes" id="UP000295106"/>
    </source>
</evidence>
<dbReference type="PANTHER" id="PTHR33692">
    <property type="entry name" value="RIBOSOME MATURATION FACTOR RIMM"/>
    <property type="match status" value="1"/>
</dbReference>
<reference evidence="8 9" key="1">
    <citation type="submission" date="2019-03" db="EMBL/GenBank/DDBJ databases">
        <title>Genomic Encyclopedia of Type Strains, Phase IV (KMG-IV): sequencing the most valuable type-strain genomes for metagenomic binning, comparative biology and taxonomic classification.</title>
        <authorList>
            <person name="Goeker M."/>
        </authorList>
    </citation>
    <scope>NUCLEOTIDE SEQUENCE [LARGE SCALE GENOMIC DNA]</scope>
    <source>
        <strain evidence="8 9">DSM 1709</strain>
    </source>
</reference>
<evidence type="ECO:0000256" key="5">
    <source>
        <dbReference type="HAMAP-Rule" id="MF_00014"/>
    </source>
</evidence>
<dbReference type="RefSeq" id="WP_132647571.1">
    <property type="nucleotide sequence ID" value="NZ_CP181386.1"/>
</dbReference>
<keyword evidence="3 5" id="KW-0698">rRNA processing</keyword>
<dbReference type="HAMAP" id="MF_00014">
    <property type="entry name" value="Ribosome_mat_RimM"/>
    <property type="match status" value="1"/>
</dbReference>
<dbReference type="EMBL" id="SLXD01000007">
    <property type="protein sequence ID" value="TCP02109.1"/>
    <property type="molecule type" value="Genomic_DNA"/>
</dbReference>
<dbReference type="InterPro" id="IPR009000">
    <property type="entry name" value="Transl_B-barrel_sf"/>
</dbReference>
<dbReference type="Pfam" id="PF01782">
    <property type="entry name" value="RimM"/>
    <property type="match status" value="1"/>
</dbReference>
<name>A0A4R2M4J6_RUBGE</name>
<dbReference type="GeneID" id="99686278"/>
<evidence type="ECO:0000259" key="7">
    <source>
        <dbReference type="Pfam" id="PF24986"/>
    </source>
</evidence>
<proteinExistence type="inferred from homology"/>
<dbReference type="GO" id="GO:0005840">
    <property type="term" value="C:ribosome"/>
    <property type="evidence" value="ECO:0007669"/>
    <property type="project" value="InterPro"/>
</dbReference>
<dbReference type="InterPro" id="IPR036976">
    <property type="entry name" value="RimM_N_sf"/>
</dbReference>